<organism evidence="4 5">
    <name type="scientific">Intestinimonas butyriciproducens</name>
    <dbReference type="NCBI Taxonomy" id="1297617"/>
    <lineage>
        <taxon>Bacteria</taxon>
        <taxon>Bacillati</taxon>
        <taxon>Bacillota</taxon>
        <taxon>Clostridia</taxon>
        <taxon>Eubacteriales</taxon>
        <taxon>Intestinimonas</taxon>
    </lineage>
</organism>
<dbReference type="CDD" id="cd00077">
    <property type="entry name" value="HDc"/>
    <property type="match status" value="1"/>
</dbReference>
<dbReference type="InterPro" id="IPR006675">
    <property type="entry name" value="HDIG_dom"/>
</dbReference>
<keyword evidence="1" id="KW-0812">Transmembrane</keyword>
<gene>
    <name evidence="4" type="ORF">IB211_01327c</name>
</gene>
<feature type="transmembrane region" description="Helical" evidence="1">
    <location>
        <begin position="150"/>
        <end position="173"/>
    </location>
</feature>
<reference evidence="4 5" key="1">
    <citation type="journal article" date="2015" name="Nat. Commun.">
        <title>Production of butyrate from lysine and the Amadori product fructoselysine by a human gut commensal.</title>
        <authorList>
            <person name="Bui T.P."/>
            <person name="Ritari J."/>
            <person name="Boeren S."/>
            <person name="de Waard P."/>
            <person name="Plugge C.M."/>
            <person name="de Vos W.M."/>
        </authorList>
    </citation>
    <scope>NUCLEOTIDE SEQUENCE [LARGE SCALE GENOMIC DNA]</scope>
    <source>
        <strain evidence="4 5">AF211</strain>
    </source>
</reference>
<dbReference type="PROSITE" id="PS51831">
    <property type="entry name" value="HD"/>
    <property type="match status" value="1"/>
</dbReference>
<reference evidence="5" key="2">
    <citation type="submission" date="2015-04" db="EMBL/GenBank/DDBJ databases">
        <title>A butyrogenic pathway from the amino acid lysine in a human gut commensal.</title>
        <authorList>
            <person name="de Vos W.M."/>
            <person name="Bui N.T.P."/>
            <person name="Plugge C.M."/>
            <person name="Ritari J."/>
        </authorList>
    </citation>
    <scope>NUCLEOTIDE SEQUENCE [LARGE SCALE GENOMIC DNA]</scope>
    <source>
        <strain evidence="5">AF211</strain>
    </source>
</reference>
<dbReference type="InterPro" id="IPR037522">
    <property type="entry name" value="HD_GYP_dom"/>
</dbReference>
<dbReference type="AlphaFoldDB" id="A0A0S2W2X9"/>
<dbReference type="Gene3D" id="1.10.3210.10">
    <property type="entry name" value="Hypothetical protein af1432"/>
    <property type="match status" value="1"/>
</dbReference>
<evidence type="ECO:0000256" key="1">
    <source>
        <dbReference type="SAM" id="Phobius"/>
    </source>
</evidence>
<dbReference type="NCBIfam" id="TIGR00277">
    <property type="entry name" value="HDIG"/>
    <property type="match status" value="1"/>
</dbReference>
<sequence>MRSVIKWYMILIGALGLVISLSSARRFFFFRAQPWTGHEIGVFVALTLLCWVCCCLPLYVRDDCTVDLSFVSVLASILVMGPEAAIVINLITYPLVVVPAPDGKGYSHILNTSPVKTLFNLGNHSISYAIAGLAYYAADGIPGDIVLPDVLLPAALFIVLSMAANVVVIMVYYMISQNMKPFPTVFLMFGGLVPSIVCSAPIGYFLAMLLGMQNGAWLALLFMLPVLLARYSFKLYLDGQRQQYSIVKAFAAALEAKDTYTLGHSGRVAAYTVRIAQAMKLPEKRIRLLSDAALFHDIGKIGVPDSILKKPGALTPEERAIIQRHPQQGVDILRNIDAYQELIPLILHHHEFYDGRGYPDGTAGDQVPLEVYILGAADAYDAITSDRPYRKGRTPAQAAEILRSEAGKQFHPQVAEVVAGMSERGELALEEDAPVPEEAGSAC</sequence>
<dbReference type="STRING" id="1297617.IB211_01327c"/>
<accession>A0A0S2W2X9</accession>
<dbReference type="PANTHER" id="PTHR43155">
    <property type="entry name" value="CYCLIC DI-GMP PHOSPHODIESTERASE PA4108-RELATED"/>
    <property type="match status" value="1"/>
</dbReference>
<dbReference type="PANTHER" id="PTHR43155:SF2">
    <property type="entry name" value="CYCLIC DI-GMP PHOSPHODIESTERASE PA4108"/>
    <property type="match status" value="1"/>
</dbReference>
<dbReference type="Pfam" id="PF13487">
    <property type="entry name" value="HD_5"/>
    <property type="match status" value="1"/>
</dbReference>
<feature type="transmembrane region" description="Helical" evidence="1">
    <location>
        <begin position="72"/>
        <end position="97"/>
    </location>
</feature>
<name>A0A0S2W2X9_9FIRM</name>
<keyword evidence="5" id="KW-1185">Reference proteome</keyword>
<evidence type="ECO:0000259" key="3">
    <source>
        <dbReference type="PROSITE" id="PS51832"/>
    </source>
</evidence>
<feature type="transmembrane region" description="Helical" evidence="1">
    <location>
        <begin position="216"/>
        <end position="233"/>
    </location>
</feature>
<dbReference type="PROSITE" id="PS51832">
    <property type="entry name" value="HD_GYP"/>
    <property type="match status" value="1"/>
</dbReference>
<evidence type="ECO:0000313" key="5">
    <source>
        <dbReference type="Proteomes" id="UP000064844"/>
    </source>
</evidence>
<feature type="transmembrane region" description="Helical" evidence="1">
    <location>
        <begin position="185"/>
        <end position="210"/>
    </location>
</feature>
<evidence type="ECO:0000259" key="2">
    <source>
        <dbReference type="PROSITE" id="PS51831"/>
    </source>
</evidence>
<keyword evidence="1" id="KW-0472">Membrane</keyword>
<dbReference type="Proteomes" id="UP000064844">
    <property type="component" value="Chromosome"/>
</dbReference>
<feature type="transmembrane region" description="Helical" evidence="1">
    <location>
        <begin position="6"/>
        <end position="28"/>
    </location>
</feature>
<proteinExistence type="predicted"/>
<dbReference type="KEGG" id="ibu:IB211_01327c"/>
<feature type="transmembrane region" description="Helical" evidence="1">
    <location>
        <begin position="40"/>
        <end position="60"/>
    </location>
</feature>
<evidence type="ECO:0000313" key="4">
    <source>
        <dbReference type="EMBL" id="ALP93720.1"/>
    </source>
</evidence>
<dbReference type="RefSeq" id="WP_058117519.1">
    <property type="nucleotide sequence ID" value="NZ_CP011307.1"/>
</dbReference>
<dbReference type="SMART" id="SM00471">
    <property type="entry name" value="HDc"/>
    <property type="match status" value="1"/>
</dbReference>
<dbReference type="InterPro" id="IPR003607">
    <property type="entry name" value="HD/PDEase_dom"/>
</dbReference>
<dbReference type="InterPro" id="IPR006674">
    <property type="entry name" value="HD_domain"/>
</dbReference>
<dbReference type="eggNOG" id="COG2206">
    <property type="taxonomic scope" value="Bacteria"/>
</dbReference>
<keyword evidence="1" id="KW-1133">Transmembrane helix</keyword>
<dbReference type="SUPFAM" id="SSF109604">
    <property type="entry name" value="HD-domain/PDEase-like"/>
    <property type="match status" value="1"/>
</dbReference>
<protein>
    <submittedName>
        <fullName evidence="4">Putative membrane associated protein</fullName>
    </submittedName>
</protein>
<dbReference type="EMBL" id="CP011307">
    <property type="protein sequence ID" value="ALP93720.1"/>
    <property type="molecule type" value="Genomic_DNA"/>
</dbReference>
<feature type="domain" description="HD" evidence="2">
    <location>
        <begin position="261"/>
        <end position="383"/>
    </location>
</feature>
<feature type="domain" description="HD-GYP" evidence="3">
    <location>
        <begin position="239"/>
        <end position="434"/>
    </location>
</feature>